<evidence type="ECO:0000313" key="1">
    <source>
        <dbReference type="EMBL" id="GIJ35013.1"/>
    </source>
</evidence>
<organism evidence="1 2">
    <name type="scientific">Micromonospora sediminimaris</name>
    <dbReference type="NCBI Taxonomy" id="547162"/>
    <lineage>
        <taxon>Bacteria</taxon>
        <taxon>Bacillati</taxon>
        <taxon>Actinomycetota</taxon>
        <taxon>Actinomycetes</taxon>
        <taxon>Micromonosporales</taxon>
        <taxon>Micromonosporaceae</taxon>
        <taxon>Micromonospora</taxon>
    </lineage>
</organism>
<dbReference type="EMBL" id="BOPD01000026">
    <property type="protein sequence ID" value="GIJ35013.1"/>
    <property type="molecule type" value="Genomic_DNA"/>
</dbReference>
<sequence>MPQAQLRIGSGRDHLRGVGVECPACRGRLVYAYAASPGTVICRDDCVCAGPGCRCRLDGAVAGARHVWVRTHTAAPAAAR</sequence>
<proteinExistence type="predicted"/>
<evidence type="ECO:0000313" key="2">
    <source>
        <dbReference type="Proteomes" id="UP000607311"/>
    </source>
</evidence>
<name>A0A9W5XMP8_9ACTN</name>
<dbReference type="RefSeq" id="WP_093407859.1">
    <property type="nucleotide sequence ID" value="NZ_BOPD01000026.1"/>
</dbReference>
<accession>A0A9W5XMP8</accession>
<keyword evidence="2" id="KW-1185">Reference proteome</keyword>
<dbReference type="Proteomes" id="UP000607311">
    <property type="component" value="Unassembled WGS sequence"/>
</dbReference>
<dbReference type="AlphaFoldDB" id="A0A9W5XMP8"/>
<comment type="caution">
    <text evidence="1">The sequence shown here is derived from an EMBL/GenBank/DDBJ whole genome shotgun (WGS) entry which is preliminary data.</text>
</comment>
<gene>
    <name evidence="1" type="ORF">Vse01_41610</name>
</gene>
<protein>
    <submittedName>
        <fullName evidence="1">Uncharacterized protein</fullName>
    </submittedName>
</protein>
<reference evidence="1" key="1">
    <citation type="submission" date="2021-01" db="EMBL/GenBank/DDBJ databases">
        <title>Whole genome shotgun sequence of Verrucosispora sediminis NBRC 107745.</title>
        <authorList>
            <person name="Komaki H."/>
            <person name="Tamura T."/>
        </authorList>
    </citation>
    <scope>NUCLEOTIDE SEQUENCE</scope>
    <source>
        <strain evidence="1">NBRC 107745</strain>
    </source>
</reference>
<dbReference type="OrthoDB" id="3402009at2"/>